<feature type="domain" description="LysM" evidence="4">
    <location>
        <begin position="126"/>
        <end position="175"/>
    </location>
</feature>
<organism evidence="5 6">
    <name type="scientific">Streptomyces bambusae</name>
    <dbReference type="NCBI Taxonomy" id="1550616"/>
    <lineage>
        <taxon>Bacteria</taxon>
        <taxon>Bacillati</taxon>
        <taxon>Actinomycetota</taxon>
        <taxon>Actinomycetes</taxon>
        <taxon>Kitasatosporales</taxon>
        <taxon>Streptomycetaceae</taxon>
        <taxon>Streptomyces</taxon>
    </lineage>
</organism>
<dbReference type="SMART" id="SM00257">
    <property type="entry name" value="LysM"/>
    <property type="match status" value="1"/>
</dbReference>
<name>A0ABS6ZJV2_9ACTN</name>
<feature type="compositionally biased region" description="Low complexity" evidence="3">
    <location>
        <begin position="19"/>
        <end position="29"/>
    </location>
</feature>
<comment type="caution">
    <text evidence="5">The sequence shown here is derived from an EMBL/GenBank/DDBJ whole genome shotgun (WGS) entry which is preliminary data.</text>
</comment>
<gene>
    <name evidence="5" type="ORF">GPJ59_35345</name>
</gene>
<feature type="compositionally biased region" description="Basic and acidic residues" evidence="3">
    <location>
        <begin position="189"/>
        <end position="205"/>
    </location>
</feature>
<dbReference type="CDD" id="cd13925">
    <property type="entry name" value="RPF"/>
    <property type="match status" value="1"/>
</dbReference>
<evidence type="ECO:0000259" key="4">
    <source>
        <dbReference type="PROSITE" id="PS51782"/>
    </source>
</evidence>
<dbReference type="InterPro" id="IPR023346">
    <property type="entry name" value="Lysozyme-like_dom_sf"/>
</dbReference>
<comment type="similarity">
    <text evidence="1">Belongs to the transglycosylase family. Rpf subfamily.</text>
</comment>
<evidence type="ECO:0000256" key="2">
    <source>
        <dbReference type="ARBA" id="ARBA00022801"/>
    </source>
</evidence>
<dbReference type="Gene3D" id="3.10.350.10">
    <property type="entry name" value="LysM domain"/>
    <property type="match status" value="1"/>
</dbReference>
<feature type="compositionally biased region" description="Low complexity" evidence="3">
    <location>
        <begin position="1"/>
        <end position="10"/>
    </location>
</feature>
<feature type="region of interest" description="Disordered" evidence="3">
    <location>
        <begin position="160"/>
        <end position="261"/>
    </location>
</feature>
<dbReference type="SUPFAM" id="SSF54106">
    <property type="entry name" value="LysM domain"/>
    <property type="match status" value="1"/>
</dbReference>
<feature type="compositionally biased region" description="Pro residues" evidence="3">
    <location>
        <begin position="206"/>
        <end position="220"/>
    </location>
</feature>
<proteinExistence type="inferred from homology"/>
<protein>
    <submittedName>
        <fullName evidence="5">LysM peptidoglycan-binding domain-containing protein</fullName>
    </submittedName>
</protein>
<dbReference type="InterPro" id="IPR036779">
    <property type="entry name" value="LysM_dom_sf"/>
</dbReference>
<feature type="compositionally biased region" description="Low complexity" evidence="3">
    <location>
        <begin position="164"/>
        <end position="175"/>
    </location>
</feature>
<sequence length="261" mass="27303">MPPASATGAAAPPPPAPGPAGVVAAVGSPGTIGSGPGDCGPGGQWPWDCVADCESSGRWHINTGNGFFGGLQFWQPTWEDHGGLAFAARADLATREQQIVVGEEVVGAQGWQAWPVCSRRYGLAGRWHVVRPGETLASIAQKRGVRGGWQPLYEANRPLIGPSPAALKPGTALALPTPPPPPPRPKPKPKPEPNPKPEPKPKPEPQLEPGPKPNPKPQPEPNREPESKPAPAPDPAPDPQPAVAHPGPPAAQPPFRPGRWW</sequence>
<feature type="region of interest" description="Disordered" evidence="3">
    <location>
        <begin position="1"/>
        <end position="29"/>
    </location>
</feature>
<evidence type="ECO:0000313" key="5">
    <source>
        <dbReference type="EMBL" id="MBW5486966.1"/>
    </source>
</evidence>
<dbReference type="Pfam" id="PF06737">
    <property type="entry name" value="Transglycosylas"/>
    <property type="match status" value="1"/>
</dbReference>
<dbReference type="EMBL" id="WTFF01000547">
    <property type="protein sequence ID" value="MBW5486966.1"/>
    <property type="molecule type" value="Genomic_DNA"/>
</dbReference>
<dbReference type="PROSITE" id="PS51782">
    <property type="entry name" value="LYSM"/>
    <property type="match status" value="1"/>
</dbReference>
<keyword evidence="6" id="KW-1185">Reference proteome</keyword>
<feature type="compositionally biased region" description="Pro residues" evidence="3">
    <location>
        <begin position="228"/>
        <end position="261"/>
    </location>
</feature>
<accession>A0ABS6ZJV2</accession>
<evidence type="ECO:0000313" key="6">
    <source>
        <dbReference type="Proteomes" id="UP000812013"/>
    </source>
</evidence>
<dbReference type="InterPro" id="IPR018392">
    <property type="entry name" value="LysM"/>
</dbReference>
<dbReference type="Proteomes" id="UP000812013">
    <property type="component" value="Unassembled WGS sequence"/>
</dbReference>
<evidence type="ECO:0000256" key="3">
    <source>
        <dbReference type="SAM" id="MobiDB-lite"/>
    </source>
</evidence>
<dbReference type="SUPFAM" id="SSF53955">
    <property type="entry name" value="Lysozyme-like"/>
    <property type="match status" value="1"/>
</dbReference>
<reference evidence="5 6" key="1">
    <citation type="submission" date="2019-12" db="EMBL/GenBank/DDBJ databases">
        <title>Genome sequence of Streptomyces bambusae.</title>
        <authorList>
            <person name="Bansal K."/>
            <person name="Choksket S."/>
            <person name="Korpole S."/>
            <person name="Patil P.B."/>
        </authorList>
    </citation>
    <scope>NUCLEOTIDE SEQUENCE [LARGE SCALE GENOMIC DNA]</scope>
    <source>
        <strain evidence="5 6">SK60</strain>
    </source>
</reference>
<evidence type="ECO:0000256" key="1">
    <source>
        <dbReference type="ARBA" id="ARBA00010830"/>
    </source>
</evidence>
<dbReference type="Gene3D" id="1.10.530.10">
    <property type="match status" value="1"/>
</dbReference>
<dbReference type="InterPro" id="IPR010618">
    <property type="entry name" value="RPF"/>
</dbReference>
<dbReference type="CDD" id="cd00118">
    <property type="entry name" value="LysM"/>
    <property type="match status" value="1"/>
</dbReference>
<keyword evidence="2" id="KW-0378">Hydrolase</keyword>